<keyword evidence="1" id="KW-0812">Transmembrane</keyword>
<organism evidence="4 5">
    <name type="scientific">Adineta steineri</name>
    <dbReference type="NCBI Taxonomy" id="433720"/>
    <lineage>
        <taxon>Eukaryota</taxon>
        <taxon>Metazoa</taxon>
        <taxon>Spiralia</taxon>
        <taxon>Gnathifera</taxon>
        <taxon>Rotifera</taxon>
        <taxon>Eurotatoria</taxon>
        <taxon>Bdelloidea</taxon>
        <taxon>Adinetida</taxon>
        <taxon>Adinetidae</taxon>
        <taxon>Adineta</taxon>
    </lineage>
</organism>
<dbReference type="EMBL" id="CAJOAZ010000932">
    <property type="protein sequence ID" value="CAF3737180.1"/>
    <property type="molecule type" value="Genomic_DNA"/>
</dbReference>
<gene>
    <name evidence="3" type="ORF">JYZ213_LOCUS36024</name>
    <name evidence="4" type="ORF">OXD698_LOCUS14650</name>
</gene>
<dbReference type="GO" id="GO:0005758">
    <property type="term" value="C:mitochondrial intermembrane space"/>
    <property type="evidence" value="ECO:0007669"/>
    <property type="project" value="InterPro"/>
</dbReference>
<dbReference type="InterPro" id="IPR006797">
    <property type="entry name" value="PRELI/MSF1_dom"/>
</dbReference>
<evidence type="ECO:0000256" key="1">
    <source>
        <dbReference type="SAM" id="Phobius"/>
    </source>
</evidence>
<dbReference type="Proteomes" id="UP000663845">
    <property type="component" value="Unassembled WGS sequence"/>
</dbReference>
<dbReference type="PROSITE" id="PS50904">
    <property type="entry name" value="PRELI_MSF1"/>
    <property type="match status" value="1"/>
</dbReference>
<dbReference type="InterPro" id="IPR037365">
    <property type="entry name" value="Slowmo/Ups"/>
</dbReference>
<dbReference type="AlphaFoldDB" id="A0A818XD90"/>
<name>A0A818XD90_9BILA</name>
<protein>
    <recommendedName>
        <fullName evidence="2">PRELI/MSF1 domain-containing protein</fullName>
    </recommendedName>
</protein>
<evidence type="ECO:0000313" key="5">
    <source>
        <dbReference type="Proteomes" id="UP000663844"/>
    </source>
</evidence>
<reference evidence="4" key="1">
    <citation type="submission" date="2021-02" db="EMBL/GenBank/DDBJ databases">
        <authorList>
            <person name="Nowell W R."/>
        </authorList>
    </citation>
    <scope>NUCLEOTIDE SEQUENCE</scope>
</reference>
<evidence type="ECO:0000313" key="3">
    <source>
        <dbReference type="EMBL" id="CAF1369136.1"/>
    </source>
</evidence>
<feature type="transmembrane region" description="Helical" evidence="1">
    <location>
        <begin position="577"/>
        <end position="600"/>
    </location>
</feature>
<keyword evidence="1" id="KW-1133">Transmembrane helix</keyword>
<dbReference type="Proteomes" id="UP000663844">
    <property type="component" value="Unassembled WGS sequence"/>
</dbReference>
<dbReference type="Pfam" id="PF04707">
    <property type="entry name" value="PRELI"/>
    <property type="match status" value="1"/>
</dbReference>
<dbReference type="EMBL" id="CAJNOG010000842">
    <property type="protein sequence ID" value="CAF1369136.1"/>
    <property type="molecule type" value="Genomic_DNA"/>
</dbReference>
<comment type="caution">
    <text evidence="4">The sequence shown here is derived from an EMBL/GenBank/DDBJ whole genome shotgun (WGS) entry which is preliminary data.</text>
</comment>
<sequence>MVNTNHFQGGTITYKIVNTYESNVSIMITQIYLYKWPLIYCDNSYILSQSTPNMTDFSEYNYTLNCVANCTTTGGYKPVLIRTYCTDYSSAMAISVTARTDIVNLTLGAYFIVAFRSTAWRPLSLPKRDISDKVWSVSCTINLSIRSDTGKLNTPPVTNMISPIYIPAGVRTSLIIPTIDSDNDVVRCRFASTANECADACPSNSLPNDTVIISSNCTLFITGIKANDWYAVAIQIEDFADLNSTTPLSSVPVQFLINVYASPKCLVAPVLDGSSNQTGIYESVQVGQLHSMTLYAINYCTLYSVTIRDIATLSFPIVIKSNITQISSLLYSVTLTWTPTESQVGSQILCAVAIDSQNVQSNQYCTAFIVNMNSTAVYPGEVLEMTEYSTSTTILTTTDIITTTGSTITPVSENTTTTSAGVAIDTTTNTTQTTMFVTESTLSMIPFTLVATESTSSINQITMVPTHNTIIMTESTMITTDTTIITTEKTYVNVQSTSVTAVNNNLVLTSSALTLNMMLPSTDIATSSTSTQEISDHFTSSVDNTTTLFSAKKSTIDTSSKMNTTIHTTTPFPLNEWILLLPLIVALAILLVLVCCLCLCCSPPYGLGLLCPRHDRVRSEQILINSYIYRTPTMYIIYKTLEKDLVSTNRNNIKSSYTKMVKTYIGQWLYTFPWSQVVTGFWQKFPNPYTGHVLSEDAYYRTITDDQILISKRVLTKTNKIPRWGERIFSRGSSSTIAFIIEESICDLKQKTFKTITKNINLKTLMTVEETCIYRPDKTDESRTVCEKTVVATSELFGFKTTLETFAIQRYKKNQEVASLGLEFILHKLFLPQLPLPPIVGITTPDTRKLSTKLSDKAKNFLKPSSNDAI</sequence>
<evidence type="ECO:0000313" key="4">
    <source>
        <dbReference type="EMBL" id="CAF3737180.1"/>
    </source>
</evidence>
<evidence type="ECO:0000259" key="2">
    <source>
        <dbReference type="PROSITE" id="PS50904"/>
    </source>
</evidence>
<keyword evidence="1" id="KW-0472">Membrane</keyword>
<feature type="domain" description="PRELI/MSF1" evidence="2">
    <location>
        <begin position="661"/>
        <end position="834"/>
    </location>
</feature>
<dbReference type="PANTHER" id="PTHR11158">
    <property type="entry name" value="MSF1/PX19 RELATED"/>
    <property type="match status" value="1"/>
</dbReference>
<accession>A0A818XD90</accession>
<proteinExistence type="predicted"/>